<keyword evidence="2" id="KW-1185">Reference proteome</keyword>
<dbReference type="EMBL" id="JBHSFW010000012">
    <property type="protein sequence ID" value="MFC4619765.1"/>
    <property type="molecule type" value="Genomic_DNA"/>
</dbReference>
<organism evidence="1 2">
    <name type="scientific">Camelliibacillus cellulosilyticus</name>
    <dbReference type="NCBI Taxonomy" id="2174486"/>
    <lineage>
        <taxon>Bacteria</taxon>
        <taxon>Bacillati</taxon>
        <taxon>Bacillota</taxon>
        <taxon>Bacilli</taxon>
        <taxon>Bacillales</taxon>
        <taxon>Sporolactobacillaceae</taxon>
        <taxon>Camelliibacillus</taxon>
    </lineage>
</organism>
<sequence length="96" mass="10695">MSTEINIQFPKAEQAISKLKGSSMALKTSMPTSVADRQALDAANKLDQLNQMLNKVIKSYQQVLLNHEATAYQMVQALRDTDEKASQAFQKGQRLP</sequence>
<dbReference type="Proteomes" id="UP001596022">
    <property type="component" value="Unassembled WGS sequence"/>
</dbReference>
<dbReference type="RefSeq" id="WP_376846858.1">
    <property type="nucleotide sequence ID" value="NZ_JBHSFW010000012.1"/>
</dbReference>
<proteinExistence type="predicted"/>
<dbReference type="InterPro" id="IPR046318">
    <property type="entry name" value="DUF5344"/>
</dbReference>
<comment type="caution">
    <text evidence="1">The sequence shown here is derived from an EMBL/GenBank/DDBJ whole genome shotgun (WGS) entry which is preliminary data.</text>
</comment>
<gene>
    <name evidence="1" type="ORF">ACFO4N_13715</name>
</gene>
<protein>
    <submittedName>
        <fullName evidence="1">DUF5344 family protein</fullName>
    </submittedName>
</protein>
<evidence type="ECO:0000313" key="1">
    <source>
        <dbReference type="EMBL" id="MFC4619765.1"/>
    </source>
</evidence>
<dbReference type="Pfam" id="PF17279">
    <property type="entry name" value="DUF5344"/>
    <property type="match status" value="1"/>
</dbReference>
<name>A0ABV9GST5_9BACL</name>
<evidence type="ECO:0000313" key="2">
    <source>
        <dbReference type="Proteomes" id="UP001596022"/>
    </source>
</evidence>
<accession>A0ABV9GST5</accession>
<reference evidence="2" key="1">
    <citation type="journal article" date="2019" name="Int. J. Syst. Evol. Microbiol.">
        <title>The Global Catalogue of Microorganisms (GCM) 10K type strain sequencing project: providing services to taxonomists for standard genome sequencing and annotation.</title>
        <authorList>
            <consortium name="The Broad Institute Genomics Platform"/>
            <consortium name="The Broad Institute Genome Sequencing Center for Infectious Disease"/>
            <person name="Wu L."/>
            <person name="Ma J."/>
        </authorList>
    </citation>
    <scope>NUCLEOTIDE SEQUENCE [LARGE SCALE GENOMIC DNA]</scope>
    <source>
        <strain evidence="2">CGMCC 1.16306</strain>
    </source>
</reference>